<keyword evidence="3" id="KW-1185">Reference proteome</keyword>
<dbReference type="RefSeq" id="WP_212997929.1">
    <property type="nucleotide sequence ID" value="NZ_BAAATW010000019.1"/>
</dbReference>
<organism evidence="2 3">
    <name type="scientific">Winogradskya consettensis</name>
    <dbReference type="NCBI Taxonomy" id="113560"/>
    <lineage>
        <taxon>Bacteria</taxon>
        <taxon>Bacillati</taxon>
        <taxon>Actinomycetota</taxon>
        <taxon>Actinomycetes</taxon>
        <taxon>Micromonosporales</taxon>
        <taxon>Micromonosporaceae</taxon>
        <taxon>Winogradskya</taxon>
    </lineage>
</organism>
<dbReference type="InterPro" id="IPR032710">
    <property type="entry name" value="NTF2-like_dom_sf"/>
</dbReference>
<dbReference type="Proteomes" id="UP000680865">
    <property type="component" value="Unassembled WGS sequence"/>
</dbReference>
<dbReference type="EMBL" id="BOQP01000013">
    <property type="protein sequence ID" value="GIM72644.1"/>
    <property type="molecule type" value="Genomic_DNA"/>
</dbReference>
<evidence type="ECO:0000313" key="3">
    <source>
        <dbReference type="Proteomes" id="UP000680865"/>
    </source>
</evidence>
<feature type="domain" description="SnoaL-like" evidence="1">
    <location>
        <begin position="7"/>
        <end position="100"/>
    </location>
</feature>
<accession>A0A919SJ29</accession>
<protein>
    <recommendedName>
        <fullName evidence="1">SnoaL-like domain-containing protein</fullName>
    </recommendedName>
</protein>
<evidence type="ECO:0000313" key="2">
    <source>
        <dbReference type="EMBL" id="GIM72644.1"/>
    </source>
</evidence>
<gene>
    <name evidence="2" type="ORF">Aco04nite_31330</name>
</gene>
<sequence length="126" mass="14071">MSATGEVAAFYAQSWIHQDRSAMLRVIAPDAEIEWNLDQPADDEELAQLLQRMAAFADSVTIASTVCADDRAALVYDCAAPFGTARFAEFLTVTDGLISEVRQVYDVTALRRYFHGLLDEEDEYEL</sequence>
<comment type="caution">
    <text evidence="2">The sequence shown here is derived from an EMBL/GenBank/DDBJ whole genome shotgun (WGS) entry which is preliminary data.</text>
</comment>
<name>A0A919SJ29_9ACTN</name>
<dbReference type="Gene3D" id="3.10.450.50">
    <property type="match status" value="1"/>
</dbReference>
<reference evidence="2" key="1">
    <citation type="submission" date="2021-03" db="EMBL/GenBank/DDBJ databases">
        <title>Whole genome shotgun sequence of Actinoplanes consettensis NBRC 14913.</title>
        <authorList>
            <person name="Komaki H."/>
            <person name="Tamura T."/>
        </authorList>
    </citation>
    <scope>NUCLEOTIDE SEQUENCE</scope>
    <source>
        <strain evidence="2">NBRC 14913</strain>
    </source>
</reference>
<dbReference type="InterPro" id="IPR037401">
    <property type="entry name" value="SnoaL-like"/>
</dbReference>
<evidence type="ECO:0000259" key="1">
    <source>
        <dbReference type="Pfam" id="PF12680"/>
    </source>
</evidence>
<dbReference type="Pfam" id="PF12680">
    <property type="entry name" value="SnoaL_2"/>
    <property type="match status" value="1"/>
</dbReference>
<dbReference type="AlphaFoldDB" id="A0A919SJ29"/>
<dbReference type="SUPFAM" id="SSF54427">
    <property type="entry name" value="NTF2-like"/>
    <property type="match status" value="1"/>
</dbReference>
<proteinExistence type="predicted"/>